<sequence length="212" mass="24768">MITTKDFKLLPNKNSLQNIFKAISVLDAIICQEWEYRYYSYNSQWGKGEEYCEMRDGSGDLMNILFLENHSVINGFAHEFQHNKKSDLTKNLPEIYNEFIFGEPVASLGTTFCLWTNETGDWQVGMIEDYNDNSAELLAIFDGNPQTYIDWASEYFEDSYKETGIPLKTVTEIYQGKVLTKEMVLSIVDEIEDWKLLEDDLKEINYPYDFNN</sequence>
<name>A0ABS8MC25_9FLAO</name>
<reference evidence="1" key="1">
    <citation type="submission" date="2021-11" db="EMBL/GenBank/DDBJ databases">
        <title>Description of novel Flavobacterium species.</title>
        <authorList>
            <person name="Saticioglu I.B."/>
            <person name="Ay H."/>
            <person name="Altun S."/>
            <person name="Duman M."/>
        </authorList>
    </citation>
    <scope>NUCLEOTIDE SEQUENCE</scope>
    <source>
        <strain evidence="1">F-30</strain>
    </source>
</reference>
<dbReference type="RefSeq" id="WP_230035063.1">
    <property type="nucleotide sequence ID" value="NZ_JAJJMM010000001.1"/>
</dbReference>
<evidence type="ECO:0000313" key="1">
    <source>
        <dbReference type="EMBL" id="MCC9063077.1"/>
    </source>
</evidence>
<evidence type="ECO:0000313" key="2">
    <source>
        <dbReference type="Proteomes" id="UP001430679"/>
    </source>
</evidence>
<evidence type="ECO:0008006" key="3">
    <source>
        <dbReference type="Google" id="ProtNLM"/>
    </source>
</evidence>
<comment type="caution">
    <text evidence="1">The sequence shown here is derived from an EMBL/GenBank/DDBJ whole genome shotgun (WGS) entry which is preliminary data.</text>
</comment>
<protein>
    <recommendedName>
        <fullName evidence="3">SMI1/KNR4 family protein</fullName>
    </recommendedName>
</protein>
<dbReference type="EMBL" id="JAJJMM010000001">
    <property type="protein sequence ID" value="MCC9063077.1"/>
    <property type="molecule type" value="Genomic_DNA"/>
</dbReference>
<organism evidence="1 2">
    <name type="scientific">Flavobacterium piscisymbiosum</name>
    <dbReference type="NCBI Taxonomy" id="2893753"/>
    <lineage>
        <taxon>Bacteria</taxon>
        <taxon>Pseudomonadati</taxon>
        <taxon>Bacteroidota</taxon>
        <taxon>Flavobacteriia</taxon>
        <taxon>Flavobacteriales</taxon>
        <taxon>Flavobacteriaceae</taxon>
        <taxon>Flavobacterium</taxon>
    </lineage>
</organism>
<dbReference type="Proteomes" id="UP001430679">
    <property type="component" value="Unassembled WGS sequence"/>
</dbReference>
<gene>
    <name evidence="1" type="ORF">LNP81_08715</name>
</gene>
<accession>A0ABS8MC25</accession>
<proteinExistence type="predicted"/>
<keyword evidence="2" id="KW-1185">Reference proteome</keyword>